<feature type="compositionally biased region" description="Polar residues" evidence="4">
    <location>
        <begin position="658"/>
        <end position="672"/>
    </location>
</feature>
<dbReference type="InterPro" id="IPR002110">
    <property type="entry name" value="Ankyrin_rpt"/>
</dbReference>
<dbReference type="OrthoDB" id="194358at2759"/>
<feature type="compositionally biased region" description="Pro residues" evidence="4">
    <location>
        <begin position="334"/>
        <end position="346"/>
    </location>
</feature>
<dbReference type="PROSITE" id="PS50020">
    <property type="entry name" value="WW_DOMAIN_2"/>
    <property type="match status" value="2"/>
</dbReference>
<feature type="compositionally biased region" description="Low complexity" evidence="4">
    <location>
        <begin position="1016"/>
        <end position="1043"/>
    </location>
</feature>
<protein>
    <recommendedName>
        <fullName evidence="5">WW domain-containing protein</fullName>
    </recommendedName>
</protein>
<feature type="region of interest" description="Disordered" evidence="4">
    <location>
        <begin position="1124"/>
        <end position="1207"/>
    </location>
</feature>
<feature type="compositionally biased region" description="Polar residues" evidence="4">
    <location>
        <begin position="257"/>
        <end position="275"/>
    </location>
</feature>
<evidence type="ECO:0000256" key="1">
    <source>
        <dbReference type="ARBA" id="ARBA00022737"/>
    </source>
</evidence>
<dbReference type="PROSITE" id="PS50297">
    <property type="entry name" value="ANK_REP_REGION"/>
    <property type="match status" value="4"/>
</dbReference>
<feature type="compositionally biased region" description="Low complexity" evidence="4">
    <location>
        <begin position="1247"/>
        <end position="1256"/>
    </location>
</feature>
<feature type="compositionally biased region" description="Low complexity" evidence="4">
    <location>
        <begin position="147"/>
        <end position="167"/>
    </location>
</feature>
<evidence type="ECO:0000259" key="5">
    <source>
        <dbReference type="PROSITE" id="PS50020"/>
    </source>
</evidence>
<feature type="domain" description="WW" evidence="5">
    <location>
        <begin position="304"/>
        <end position="333"/>
    </location>
</feature>
<accession>A0A9W7EI83</accession>
<feature type="compositionally biased region" description="Polar residues" evidence="4">
    <location>
        <begin position="1138"/>
        <end position="1159"/>
    </location>
</feature>
<feature type="compositionally biased region" description="Basic and acidic residues" evidence="4">
    <location>
        <begin position="1"/>
        <end position="11"/>
    </location>
</feature>
<evidence type="ECO:0000313" key="6">
    <source>
        <dbReference type="EMBL" id="GMH81964.1"/>
    </source>
</evidence>
<dbReference type="SUPFAM" id="SSF51045">
    <property type="entry name" value="WW domain"/>
    <property type="match status" value="1"/>
</dbReference>
<feature type="compositionally biased region" description="Pro residues" evidence="4">
    <location>
        <begin position="1161"/>
        <end position="1179"/>
    </location>
</feature>
<dbReference type="Proteomes" id="UP001165085">
    <property type="component" value="Unassembled WGS sequence"/>
</dbReference>
<feature type="compositionally biased region" description="Low complexity" evidence="4">
    <location>
        <begin position="600"/>
        <end position="627"/>
    </location>
</feature>
<evidence type="ECO:0000313" key="7">
    <source>
        <dbReference type="Proteomes" id="UP001165085"/>
    </source>
</evidence>
<dbReference type="PANTHER" id="PTHR24198">
    <property type="entry name" value="ANKYRIN REPEAT AND PROTEIN KINASE DOMAIN-CONTAINING PROTEIN"/>
    <property type="match status" value="1"/>
</dbReference>
<sequence length="1281" mass="139453">MSSVENHDRDPSTPQNSKSSTSALTLAKSLASTATNLHDAARELNRSSPPPAALKSSEVQISQQDRRRSSVKMIVQQFEEKLTLERTSNTTADTMSQASSNVLDYSDDDEDGSQSELSFSMDSVNSFNPPGNFARALASNNVNVNTTATATVPNNNNNNNNNNINNNSRHGSQYTKPPKAPPSPSSSINNHYISSTEVSPVPWEMMQEQNLSYPAAEEEPQYKLNPKFINVPASSSPPQQTRSAMAMRRSPQKQRDVTSPTLAVQQVRSLLSPVSQEPEPDQLHETQLNSDVSPPVSPTRRCVWQKYKTQDGNDHIYFLNEETGESSWEQPPEYYSPPPSPLPSPPQFETRQSSLSPPPSPTNLINTTSGSGKQSALHIVTSQCSLQGMQLLIGNGADVDSADGDLQTPLHILCSKPKGTASLADCANLLISHSVDVNAVDKQGTTPLHLAVMNGHEGLTSILVAAGSDLAAVDRNGNNALHLAAVVGELGCMQAIVLAQSRQSGETSTRQEEFVREEELVTNNYDQATQEEEGEDGVGSYRAMETSPPKPAPSAWVPCTTEAGNVYYYNTMTGTSSWDNPFLSPEPQQVQEEQQHYEEVFQQSSSSSTTLTASPAPAPAPAQTLAPIASQPVDNGTLVDTDHFTDADDDHGIDALSSPASTTANNDISDNPNMEDTHMAIWNKFFQNAMTRGTKHTNPLISPQNWAKPMEDHDYFEVLGLAFDSNGASDQNSQSAALFASVLRSEIENVEKLVLMGAPATCADKVGRTPLHHACRIGDRKIVAILCDYGADVDFTDSQGNSPLHIAAVRGVESVLRFLLETAAQVHIQNKNGDSPLHLAVWHGNRPCCKSLLEYSADVDAKNGGGLNCFDNVMARSPMAYRMPKALYKTMAFIDELLRSKGIRTLSPLPLPNQGQPQQTQAHHAQQSLHPQHPQQLQYSSQPQQQYAPPQQQYHHQQQQLQQQQFQTGYSQQDVRSSRLDRPRSPMSDTNSITSSEGFHNHGSNLPPPPPPPLQQQPQLYPSPHSQQQYSRYSQPQQQQQQQHFYARYQVPPQPNLLSHNPPLTSSPRNSSPSDLSQRSSSRASPHSDESTGGANPANTAGVWGAVATGATSLFGKLFSGPATGQPKSEFQSDLAETMSQSSYNSKGSGNLTNLTSMLTPAPPPPPRSPPPPPPLPPPTDREVMRSRNNSLGSRSDSTAPEGILNLSRPPLDVQVALAQKQQITDNGQSTTGIPEDVQLALNARLQQQHQQFHRQPLAPNSLRSRYVDTPFNLDPNTNAP</sequence>
<keyword evidence="7" id="KW-1185">Reference proteome</keyword>
<dbReference type="Pfam" id="PF00023">
    <property type="entry name" value="Ank"/>
    <property type="match status" value="1"/>
</dbReference>
<feature type="region of interest" description="Disordered" evidence="4">
    <location>
        <begin position="579"/>
        <end position="672"/>
    </location>
</feature>
<evidence type="ECO:0000256" key="4">
    <source>
        <dbReference type="SAM" id="MobiDB-lite"/>
    </source>
</evidence>
<feature type="repeat" description="ANK" evidence="3">
    <location>
        <begin position="443"/>
        <end position="475"/>
    </location>
</feature>
<feature type="region of interest" description="Disordered" evidence="4">
    <location>
        <begin position="324"/>
        <end position="371"/>
    </location>
</feature>
<dbReference type="EMBL" id="BRXY01000263">
    <property type="protein sequence ID" value="GMH81964.1"/>
    <property type="molecule type" value="Genomic_DNA"/>
</dbReference>
<dbReference type="PANTHER" id="PTHR24198:SF165">
    <property type="entry name" value="ANKYRIN REPEAT-CONTAINING PROTEIN-RELATED"/>
    <property type="match status" value="1"/>
</dbReference>
<feature type="compositionally biased region" description="Low complexity" evidence="4">
    <location>
        <begin position="906"/>
        <end position="965"/>
    </location>
</feature>
<dbReference type="InterPro" id="IPR036020">
    <property type="entry name" value="WW_dom_sf"/>
</dbReference>
<feature type="region of interest" description="Disordered" evidence="4">
    <location>
        <begin position="501"/>
        <end position="556"/>
    </location>
</feature>
<feature type="compositionally biased region" description="Polar residues" evidence="4">
    <location>
        <begin position="966"/>
        <end position="975"/>
    </location>
</feature>
<dbReference type="Gene3D" id="1.25.40.20">
    <property type="entry name" value="Ankyrin repeat-containing domain"/>
    <property type="match status" value="2"/>
</dbReference>
<gene>
    <name evidence="6" type="ORF">TrST_g5851</name>
</gene>
<dbReference type="PROSITE" id="PS50088">
    <property type="entry name" value="ANK_REPEAT"/>
    <property type="match status" value="5"/>
</dbReference>
<dbReference type="InterPro" id="IPR001202">
    <property type="entry name" value="WW_dom"/>
</dbReference>
<feature type="region of interest" description="Disordered" evidence="4">
    <location>
        <begin position="89"/>
        <end position="120"/>
    </location>
</feature>
<feature type="compositionally biased region" description="Polar residues" evidence="4">
    <location>
        <begin position="232"/>
        <end position="243"/>
    </location>
</feature>
<feature type="repeat" description="ANK" evidence="3">
    <location>
        <begin position="799"/>
        <end position="831"/>
    </location>
</feature>
<evidence type="ECO:0000256" key="2">
    <source>
        <dbReference type="ARBA" id="ARBA00023043"/>
    </source>
</evidence>
<dbReference type="SUPFAM" id="SSF48403">
    <property type="entry name" value="Ankyrin repeat"/>
    <property type="match status" value="2"/>
</dbReference>
<feature type="compositionally biased region" description="Basic and acidic residues" evidence="4">
    <location>
        <begin position="509"/>
        <end position="519"/>
    </location>
</feature>
<dbReference type="CDD" id="cd00201">
    <property type="entry name" value="WW"/>
    <property type="match status" value="2"/>
</dbReference>
<name>A0A9W7EI83_9STRA</name>
<dbReference type="PROSITE" id="PS01159">
    <property type="entry name" value="WW_DOMAIN_1"/>
    <property type="match status" value="1"/>
</dbReference>
<proteinExistence type="predicted"/>
<feature type="compositionally biased region" description="Polar residues" evidence="4">
    <location>
        <begin position="362"/>
        <end position="371"/>
    </location>
</feature>
<feature type="compositionally biased region" description="Pro residues" evidence="4">
    <location>
        <begin position="1006"/>
        <end position="1015"/>
    </location>
</feature>
<comment type="caution">
    <text evidence="6">The sequence shown here is derived from an EMBL/GenBank/DDBJ whole genome shotgun (WGS) entry which is preliminary data.</text>
</comment>
<feature type="region of interest" description="Disordered" evidence="4">
    <location>
        <begin position="1"/>
        <end position="69"/>
    </location>
</feature>
<reference evidence="7" key="1">
    <citation type="journal article" date="2023" name="Commun. Biol.">
        <title>Genome analysis of Parmales, the sister group of diatoms, reveals the evolutionary specialization of diatoms from phago-mixotrophs to photoautotrophs.</title>
        <authorList>
            <person name="Ban H."/>
            <person name="Sato S."/>
            <person name="Yoshikawa S."/>
            <person name="Yamada K."/>
            <person name="Nakamura Y."/>
            <person name="Ichinomiya M."/>
            <person name="Sato N."/>
            <person name="Blanc-Mathieu R."/>
            <person name="Endo H."/>
            <person name="Kuwata A."/>
            <person name="Ogata H."/>
        </authorList>
    </citation>
    <scope>NUCLEOTIDE SEQUENCE [LARGE SCALE GENOMIC DNA]</scope>
    <source>
        <strain evidence="7">NIES 3701</strain>
    </source>
</reference>
<keyword evidence="2 3" id="KW-0040">ANK repeat</keyword>
<feature type="region of interest" description="Disordered" evidence="4">
    <location>
        <begin position="229"/>
        <end position="298"/>
    </location>
</feature>
<keyword evidence="1" id="KW-0677">Repeat</keyword>
<dbReference type="Gene3D" id="2.20.70.10">
    <property type="match status" value="2"/>
</dbReference>
<feature type="compositionally biased region" description="Polar residues" evidence="4">
    <location>
        <begin position="1187"/>
        <end position="1199"/>
    </location>
</feature>
<dbReference type="Pfam" id="PF00397">
    <property type="entry name" value="WW"/>
    <property type="match status" value="1"/>
</dbReference>
<feature type="region of interest" description="Disordered" evidence="4">
    <location>
        <begin position="1247"/>
        <end position="1281"/>
    </location>
</feature>
<feature type="domain" description="WW" evidence="5">
    <location>
        <begin position="550"/>
        <end position="583"/>
    </location>
</feature>
<feature type="repeat" description="ANK" evidence="3">
    <location>
        <begin position="372"/>
        <end position="404"/>
    </location>
</feature>
<dbReference type="Pfam" id="PF12796">
    <property type="entry name" value="Ank_2"/>
    <property type="match status" value="2"/>
</dbReference>
<dbReference type="SMART" id="SM00248">
    <property type="entry name" value="ANK"/>
    <property type="match status" value="7"/>
</dbReference>
<feature type="repeat" description="ANK" evidence="3">
    <location>
        <begin position="832"/>
        <end position="864"/>
    </location>
</feature>
<evidence type="ECO:0000256" key="3">
    <source>
        <dbReference type="PROSITE-ProRule" id="PRU00023"/>
    </source>
</evidence>
<feature type="region of interest" description="Disordered" evidence="4">
    <location>
        <begin position="905"/>
        <end position="1100"/>
    </location>
</feature>
<feature type="compositionally biased region" description="Low complexity" evidence="4">
    <location>
        <begin position="1061"/>
        <end position="1085"/>
    </location>
</feature>
<feature type="compositionally biased region" description="Low complexity" evidence="4">
    <location>
        <begin position="16"/>
        <end position="37"/>
    </location>
</feature>
<feature type="repeat" description="ANK" evidence="3">
    <location>
        <begin position="766"/>
        <end position="798"/>
    </location>
</feature>
<dbReference type="SMART" id="SM00456">
    <property type="entry name" value="WW"/>
    <property type="match status" value="2"/>
</dbReference>
<feature type="region of interest" description="Disordered" evidence="4">
    <location>
        <begin position="147"/>
        <end position="192"/>
    </location>
</feature>
<feature type="compositionally biased region" description="Basic and acidic residues" evidence="4">
    <location>
        <begin position="640"/>
        <end position="653"/>
    </location>
</feature>
<feature type="compositionally biased region" description="Polar residues" evidence="4">
    <location>
        <begin position="89"/>
        <end position="103"/>
    </location>
</feature>
<dbReference type="InterPro" id="IPR036770">
    <property type="entry name" value="Ankyrin_rpt-contain_sf"/>
</dbReference>
<feature type="compositionally biased region" description="Polar residues" evidence="4">
    <location>
        <begin position="987"/>
        <end position="1004"/>
    </location>
</feature>
<organism evidence="6 7">
    <name type="scientific">Triparma strigata</name>
    <dbReference type="NCBI Taxonomy" id="1606541"/>
    <lineage>
        <taxon>Eukaryota</taxon>
        <taxon>Sar</taxon>
        <taxon>Stramenopiles</taxon>
        <taxon>Ochrophyta</taxon>
        <taxon>Bolidophyceae</taxon>
        <taxon>Parmales</taxon>
        <taxon>Triparmaceae</taxon>
        <taxon>Triparma</taxon>
    </lineage>
</organism>